<dbReference type="InterPro" id="IPR009057">
    <property type="entry name" value="Homeodomain-like_sf"/>
</dbReference>
<organism evidence="7 8">
    <name type="scientific">Aminobacter anthyllidis</name>
    <dbReference type="NCBI Taxonomy" id="1035067"/>
    <lineage>
        <taxon>Bacteria</taxon>
        <taxon>Pseudomonadati</taxon>
        <taxon>Pseudomonadota</taxon>
        <taxon>Alphaproteobacteria</taxon>
        <taxon>Hyphomicrobiales</taxon>
        <taxon>Phyllobacteriaceae</taxon>
        <taxon>Aminobacter</taxon>
    </lineage>
</organism>
<dbReference type="InterPro" id="IPR036271">
    <property type="entry name" value="Tet_transcr_reg_TetR-rel_C_sf"/>
</dbReference>
<proteinExistence type="predicted"/>
<comment type="caution">
    <text evidence="7">The sequence shown here is derived from an EMBL/GenBank/DDBJ whole genome shotgun (WGS) entry which is preliminary data.</text>
</comment>
<dbReference type="SUPFAM" id="SSF48498">
    <property type="entry name" value="Tetracyclin repressor-like, C-terminal domain"/>
    <property type="match status" value="1"/>
</dbReference>
<dbReference type="Proteomes" id="UP001138921">
    <property type="component" value="Unassembled WGS sequence"/>
</dbReference>
<dbReference type="AlphaFoldDB" id="A0A9X1D3X0"/>
<dbReference type="GO" id="GO:0003677">
    <property type="term" value="F:DNA binding"/>
    <property type="evidence" value="ECO:0007669"/>
    <property type="project" value="UniProtKB-UniRule"/>
</dbReference>
<evidence type="ECO:0000256" key="1">
    <source>
        <dbReference type="ARBA" id="ARBA00023015"/>
    </source>
</evidence>
<feature type="DNA-binding region" description="H-T-H motif" evidence="4">
    <location>
        <begin position="46"/>
        <end position="65"/>
    </location>
</feature>
<dbReference type="PRINTS" id="PR00455">
    <property type="entry name" value="HTHTETR"/>
</dbReference>
<dbReference type="InterPro" id="IPR001647">
    <property type="entry name" value="HTH_TetR"/>
</dbReference>
<evidence type="ECO:0000256" key="4">
    <source>
        <dbReference type="PROSITE-ProRule" id="PRU00335"/>
    </source>
</evidence>
<protein>
    <submittedName>
        <fullName evidence="7">TetR family transcriptional regulator</fullName>
    </submittedName>
</protein>
<evidence type="ECO:0000256" key="2">
    <source>
        <dbReference type="ARBA" id="ARBA00023125"/>
    </source>
</evidence>
<reference evidence="7" key="2">
    <citation type="submission" date="2021-03" db="EMBL/GenBank/DDBJ databases">
        <authorList>
            <person name="Artuso I."/>
            <person name="Turrini P."/>
            <person name="Pirolo M."/>
            <person name="Lugli G.A."/>
            <person name="Ventura M."/>
            <person name="Visca P."/>
        </authorList>
    </citation>
    <scope>NUCLEOTIDE SEQUENCE</scope>
    <source>
        <strain evidence="7">LMG 26462</strain>
    </source>
</reference>
<dbReference type="PANTHER" id="PTHR30328">
    <property type="entry name" value="TRANSCRIPTIONAL REPRESSOR"/>
    <property type="match status" value="1"/>
</dbReference>
<evidence type="ECO:0000313" key="8">
    <source>
        <dbReference type="Proteomes" id="UP001138921"/>
    </source>
</evidence>
<name>A0A9X1D3X0_9HYPH</name>
<dbReference type="Gene3D" id="1.10.357.10">
    <property type="entry name" value="Tetracycline Repressor, domain 2"/>
    <property type="match status" value="1"/>
</dbReference>
<sequence length="229" mass="26242">MVAKGKRDSESEAQPAGKKRDPERTRLVIIEAAREEFAENGYDGARTDRIATRTGMSKGVLYHYFSSKDDLFVAVLEDIYQELRSQNEALVLAEFEPEAGIRELIAHTYQYFVDHPEFIVLVNSENLMKAQHLERSESIRSMFTPLSRRLSELISRGQEQGIFRSNVDVVELYVSIVGLGYFFLANRWTLGVVFNRDLLGKGAEEVRLQHMTEMVLDYLRNVKSLDGKE</sequence>
<feature type="region of interest" description="Disordered" evidence="5">
    <location>
        <begin position="1"/>
        <end position="25"/>
    </location>
</feature>
<keyword evidence="3" id="KW-0804">Transcription</keyword>
<dbReference type="FunFam" id="1.10.10.60:FF:000141">
    <property type="entry name" value="TetR family transcriptional regulator"/>
    <property type="match status" value="1"/>
</dbReference>
<dbReference type="SUPFAM" id="SSF46689">
    <property type="entry name" value="Homeodomain-like"/>
    <property type="match status" value="1"/>
</dbReference>
<accession>A0A9X1D3X0</accession>
<dbReference type="InterPro" id="IPR041474">
    <property type="entry name" value="NicS_C"/>
</dbReference>
<dbReference type="PROSITE" id="PS50977">
    <property type="entry name" value="HTH_TETR_2"/>
    <property type="match status" value="1"/>
</dbReference>
<feature type="domain" description="HTH tetR-type" evidence="6">
    <location>
        <begin position="23"/>
        <end position="83"/>
    </location>
</feature>
<keyword evidence="2 4" id="KW-0238">DNA-binding</keyword>
<reference evidence="7" key="1">
    <citation type="journal article" date="2021" name="Microorganisms">
        <title>Phylogenomic Reconstruction and Metabolic Potential of the Genus Aminobacter.</title>
        <authorList>
            <person name="Artuso I."/>
            <person name="Turrini P."/>
            <person name="Pirolo M."/>
            <person name="Lugli G.A."/>
            <person name="Ventura M."/>
            <person name="Visca P."/>
        </authorList>
    </citation>
    <scope>NUCLEOTIDE SEQUENCE</scope>
    <source>
        <strain evidence="7">LMG 26462</strain>
    </source>
</reference>
<dbReference type="PANTHER" id="PTHR30328:SF54">
    <property type="entry name" value="HTH-TYPE TRANSCRIPTIONAL REPRESSOR SCO4008"/>
    <property type="match status" value="1"/>
</dbReference>
<evidence type="ECO:0000256" key="3">
    <source>
        <dbReference type="ARBA" id="ARBA00023163"/>
    </source>
</evidence>
<evidence type="ECO:0000259" key="6">
    <source>
        <dbReference type="PROSITE" id="PS50977"/>
    </source>
</evidence>
<dbReference type="Pfam" id="PF17938">
    <property type="entry name" value="TetR_C_29"/>
    <property type="match status" value="1"/>
</dbReference>
<gene>
    <name evidence="7" type="ORF">J1C56_08015</name>
</gene>
<evidence type="ECO:0000256" key="5">
    <source>
        <dbReference type="SAM" id="MobiDB-lite"/>
    </source>
</evidence>
<evidence type="ECO:0000313" key="7">
    <source>
        <dbReference type="EMBL" id="MBT1155537.1"/>
    </source>
</evidence>
<keyword evidence="1" id="KW-0805">Transcription regulation</keyword>
<dbReference type="EMBL" id="JAFLWW010000002">
    <property type="protein sequence ID" value="MBT1155537.1"/>
    <property type="molecule type" value="Genomic_DNA"/>
</dbReference>
<keyword evidence="8" id="KW-1185">Reference proteome</keyword>
<dbReference type="Pfam" id="PF00440">
    <property type="entry name" value="TetR_N"/>
    <property type="match status" value="1"/>
</dbReference>
<feature type="compositionally biased region" description="Basic and acidic residues" evidence="5">
    <location>
        <begin position="1"/>
        <end position="10"/>
    </location>
</feature>
<dbReference type="InterPro" id="IPR050109">
    <property type="entry name" value="HTH-type_TetR-like_transc_reg"/>
</dbReference>